<proteinExistence type="predicted"/>
<feature type="compositionally biased region" description="Low complexity" evidence="1">
    <location>
        <begin position="24"/>
        <end position="38"/>
    </location>
</feature>
<feature type="region of interest" description="Disordered" evidence="1">
    <location>
        <begin position="1"/>
        <end position="42"/>
    </location>
</feature>
<gene>
    <name evidence="2" type="ORF">TorRG33x02_207000</name>
</gene>
<keyword evidence="3" id="KW-1185">Reference proteome</keyword>
<evidence type="ECO:0000313" key="3">
    <source>
        <dbReference type="Proteomes" id="UP000237000"/>
    </source>
</evidence>
<dbReference type="InParanoid" id="A0A2P5EDD6"/>
<accession>A0A2P5EDD6</accession>
<dbReference type="AlphaFoldDB" id="A0A2P5EDD6"/>
<organism evidence="2 3">
    <name type="scientific">Trema orientale</name>
    <name type="common">Charcoal tree</name>
    <name type="synonym">Celtis orientalis</name>
    <dbReference type="NCBI Taxonomy" id="63057"/>
    <lineage>
        <taxon>Eukaryota</taxon>
        <taxon>Viridiplantae</taxon>
        <taxon>Streptophyta</taxon>
        <taxon>Embryophyta</taxon>
        <taxon>Tracheophyta</taxon>
        <taxon>Spermatophyta</taxon>
        <taxon>Magnoliopsida</taxon>
        <taxon>eudicotyledons</taxon>
        <taxon>Gunneridae</taxon>
        <taxon>Pentapetalae</taxon>
        <taxon>rosids</taxon>
        <taxon>fabids</taxon>
        <taxon>Rosales</taxon>
        <taxon>Cannabaceae</taxon>
        <taxon>Trema</taxon>
    </lineage>
</organism>
<dbReference type="EMBL" id="JXTC01000177">
    <property type="protein sequence ID" value="PON83545.1"/>
    <property type="molecule type" value="Genomic_DNA"/>
</dbReference>
<evidence type="ECO:0000256" key="1">
    <source>
        <dbReference type="SAM" id="MobiDB-lite"/>
    </source>
</evidence>
<reference evidence="3" key="1">
    <citation type="submission" date="2016-06" db="EMBL/GenBank/DDBJ databases">
        <title>Parallel loss of symbiosis genes in relatives of nitrogen-fixing non-legume Parasponia.</title>
        <authorList>
            <person name="Van Velzen R."/>
            <person name="Holmer R."/>
            <person name="Bu F."/>
            <person name="Rutten L."/>
            <person name="Van Zeijl A."/>
            <person name="Liu W."/>
            <person name="Santuari L."/>
            <person name="Cao Q."/>
            <person name="Sharma T."/>
            <person name="Shen D."/>
            <person name="Roswanjaya Y."/>
            <person name="Wardhani T."/>
            <person name="Kalhor M.S."/>
            <person name="Jansen J."/>
            <person name="Van den Hoogen J."/>
            <person name="Gungor B."/>
            <person name="Hartog M."/>
            <person name="Hontelez J."/>
            <person name="Verver J."/>
            <person name="Yang W.-C."/>
            <person name="Schijlen E."/>
            <person name="Repin R."/>
            <person name="Schilthuizen M."/>
            <person name="Schranz E."/>
            <person name="Heidstra R."/>
            <person name="Miyata K."/>
            <person name="Fedorova E."/>
            <person name="Kohlen W."/>
            <person name="Bisseling T."/>
            <person name="Smit S."/>
            <person name="Geurts R."/>
        </authorList>
    </citation>
    <scope>NUCLEOTIDE SEQUENCE [LARGE SCALE GENOMIC DNA]</scope>
    <source>
        <strain evidence="3">cv. RG33-2</strain>
    </source>
</reference>
<dbReference type="Proteomes" id="UP000237000">
    <property type="component" value="Unassembled WGS sequence"/>
</dbReference>
<name>A0A2P5EDD6_TREOI</name>
<sequence>MGLGSSGEEKGCQPASYLKPPNLSTPASPYSPSFSSPPTEASYYCETRPDPHRLLKVVAASTSSSSSIVFPVLFF</sequence>
<evidence type="ECO:0000313" key="2">
    <source>
        <dbReference type="EMBL" id="PON83545.1"/>
    </source>
</evidence>
<comment type="caution">
    <text evidence="2">The sequence shown here is derived from an EMBL/GenBank/DDBJ whole genome shotgun (WGS) entry which is preliminary data.</text>
</comment>
<protein>
    <submittedName>
        <fullName evidence="2">Uncharacterized protein</fullName>
    </submittedName>
</protein>